<evidence type="ECO:0000313" key="2">
    <source>
        <dbReference type="Proteomes" id="UP000700596"/>
    </source>
</evidence>
<gene>
    <name evidence="1" type="ORF">B0J11DRAFT_194207</name>
</gene>
<dbReference type="OrthoDB" id="10261408at2759"/>
<dbReference type="Proteomes" id="UP000700596">
    <property type="component" value="Unassembled WGS sequence"/>
</dbReference>
<dbReference type="AlphaFoldDB" id="A0A9P9I9C1"/>
<evidence type="ECO:0000313" key="1">
    <source>
        <dbReference type="EMBL" id="KAH7111289.1"/>
    </source>
</evidence>
<proteinExistence type="predicted"/>
<dbReference type="EMBL" id="JAGMWT010000024">
    <property type="protein sequence ID" value="KAH7111289.1"/>
    <property type="molecule type" value="Genomic_DNA"/>
</dbReference>
<organism evidence="1 2">
    <name type="scientific">Dendryphion nanum</name>
    <dbReference type="NCBI Taxonomy" id="256645"/>
    <lineage>
        <taxon>Eukaryota</taxon>
        <taxon>Fungi</taxon>
        <taxon>Dikarya</taxon>
        <taxon>Ascomycota</taxon>
        <taxon>Pezizomycotina</taxon>
        <taxon>Dothideomycetes</taxon>
        <taxon>Pleosporomycetidae</taxon>
        <taxon>Pleosporales</taxon>
        <taxon>Torulaceae</taxon>
        <taxon>Dendryphion</taxon>
    </lineage>
</organism>
<name>A0A9P9I9C1_9PLEO</name>
<keyword evidence="2" id="KW-1185">Reference proteome</keyword>
<comment type="caution">
    <text evidence="1">The sequence shown here is derived from an EMBL/GenBank/DDBJ whole genome shotgun (WGS) entry which is preliminary data.</text>
</comment>
<sequence length="105" mass="11460">MNVDKVQQTHSLVDPQASSISYACEKEAEKLFQAETKQDSLPTLAGMALLYVSLTCHGEGKKGTDYLVVATQAAERMNLFGVFNVLATLESALDQAESKFRTSSR</sequence>
<reference evidence="1" key="1">
    <citation type="journal article" date="2021" name="Nat. Commun.">
        <title>Genetic determinants of endophytism in the Arabidopsis root mycobiome.</title>
        <authorList>
            <person name="Mesny F."/>
            <person name="Miyauchi S."/>
            <person name="Thiergart T."/>
            <person name="Pickel B."/>
            <person name="Atanasova L."/>
            <person name="Karlsson M."/>
            <person name="Huettel B."/>
            <person name="Barry K.W."/>
            <person name="Haridas S."/>
            <person name="Chen C."/>
            <person name="Bauer D."/>
            <person name="Andreopoulos W."/>
            <person name="Pangilinan J."/>
            <person name="LaButti K."/>
            <person name="Riley R."/>
            <person name="Lipzen A."/>
            <person name="Clum A."/>
            <person name="Drula E."/>
            <person name="Henrissat B."/>
            <person name="Kohler A."/>
            <person name="Grigoriev I.V."/>
            <person name="Martin F.M."/>
            <person name="Hacquard S."/>
        </authorList>
    </citation>
    <scope>NUCLEOTIDE SEQUENCE</scope>
    <source>
        <strain evidence="1">MPI-CAGE-CH-0243</strain>
    </source>
</reference>
<accession>A0A9P9I9C1</accession>
<protein>
    <submittedName>
        <fullName evidence="1">Uncharacterized protein</fullName>
    </submittedName>
</protein>